<feature type="signal peptide" evidence="1">
    <location>
        <begin position="1"/>
        <end position="20"/>
    </location>
</feature>
<dbReference type="eggNOG" id="COG1572">
    <property type="taxonomic scope" value="Bacteria"/>
</dbReference>
<organism evidence="2 3">
    <name type="scientific">Saprospira grandis (strain Lewin)</name>
    <dbReference type="NCBI Taxonomy" id="984262"/>
    <lineage>
        <taxon>Bacteria</taxon>
        <taxon>Pseudomonadati</taxon>
        <taxon>Bacteroidota</taxon>
        <taxon>Saprospiria</taxon>
        <taxon>Saprospirales</taxon>
        <taxon>Saprospiraceae</taxon>
        <taxon>Saprospira</taxon>
    </lineage>
</organism>
<keyword evidence="1" id="KW-0732">Signal</keyword>
<keyword evidence="3" id="KW-1185">Reference proteome</keyword>
<dbReference type="InterPro" id="IPR024079">
    <property type="entry name" value="MetalloPept_cat_dom_sf"/>
</dbReference>
<dbReference type="RefSeq" id="WP_015693397.1">
    <property type="nucleotide sequence ID" value="NC_016940.1"/>
</dbReference>
<name>H6KZM2_SAPGL</name>
<dbReference type="Gene3D" id="3.40.390.10">
    <property type="entry name" value="Collagenase (Catalytic Domain)"/>
    <property type="match status" value="1"/>
</dbReference>
<evidence type="ECO:0000313" key="2">
    <source>
        <dbReference type="EMBL" id="AFC25798.1"/>
    </source>
</evidence>
<dbReference type="Gene3D" id="2.60.40.10">
    <property type="entry name" value="Immunoglobulins"/>
    <property type="match status" value="1"/>
</dbReference>
<dbReference type="HOGENOM" id="CLU_576036_0_0_10"/>
<evidence type="ECO:0000313" key="3">
    <source>
        <dbReference type="Proteomes" id="UP000007519"/>
    </source>
</evidence>
<keyword evidence="2" id="KW-0482">Metalloprotease</keyword>
<dbReference type="NCBIfam" id="TIGR04183">
    <property type="entry name" value="Por_Secre_tail"/>
    <property type="match status" value="1"/>
</dbReference>
<feature type="chain" id="PRO_5003603737" evidence="1">
    <location>
        <begin position="21"/>
        <end position="531"/>
    </location>
</feature>
<proteinExistence type="predicted"/>
<dbReference type="AlphaFoldDB" id="H6KZM2"/>
<dbReference type="InterPro" id="IPR013783">
    <property type="entry name" value="Ig-like_fold"/>
</dbReference>
<dbReference type="Proteomes" id="UP000007519">
    <property type="component" value="Chromosome"/>
</dbReference>
<gene>
    <name evidence="2" type="ordered locus">SGRA_3070</name>
</gene>
<sequence length="531" mass="58899">MMLRTLLLLPLLLLSSYLLAQEPFEWLSCGSPSHKSAWLKNYQANPSQYAPLLAAKSNSTQYIGLTIHQVFKDDSTGSIPIDQILQSVCQLNTDFAATGIQFYVEPPISKIYDTDFYVHDSVSQGGQKMLQYNRDSSLNVYFVASAAAGNCGYNLPYAGVAMSNSCLTGHTFAHELGHALGLPHTFIGWEGGQSWNGSPQTSFSQPAPTQVTINYTDFKDQPYPDTLIIDTLLVEKVPRTGPNANCGIAADGFCDTPADYLAYRWVCNSTDASSTIYQLDPDSVAFLSDGWYIMSYALSSCQVGFSQEQIQAMNAFLLTERGHWIGQPSSLDSFSNLSTLLSPSQNAIIPAEYPLFQWNATAGATHYLFQLYKEPMGGGQVIEEVIVADTFFQSNRILSPRPNMFPYSWRVMPLTYNYFCAAYGPTQQFNTNSPTALIDLEMPTLSDFQLGPNPLPQGQPLQILWTLGGEKMGQWRIFNAQGQLIWEQSAQLQAGAGRYQLQLPTDWASGSYFLQFRSKTGEMQGKLFIIK</sequence>
<reference evidence="2 3" key="1">
    <citation type="journal article" date="2012" name="Stand. Genomic Sci.">
        <title>Complete genome sequencing and analysis of Saprospira grandis str. Lewin, a predatory marine bacterium.</title>
        <authorList>
            <person name="Saw J.H."/>
            <person name="Yuryev A."/>
            <person name="Kanbe M."/>
            <person name="Hou S."/>
            <person name="Young A.G."/>
            <person name="Aizawa S."/>
            <person name="Alam M."/>
        </authorList>
    </citation>
    <scope>NUCLEOTIDE SEQUENCE [LARGE SCALE GENOMIC DNA]</scope>
    <source>
        <strain evidence="2 3">Lewin</strain>
    </source>
</reference>
<dbReference type="STRING" id="984262.SGRA_3070"/>
<dbReference type="SUPFAM" id="SSF55486">
    <property type="entry name" value="Metalloproteases ('zincins'), catalytic domain"/>
    <property type="match status" value="2"/>
</dbReference>
<dbReference type="InterPro" id="IPR026444">
    <property type="entry name" value="Secre_tail"/>
</dbReference>
<dbReference type="GO" id="GO:0008237">
    <property type="term" value="F:metallopeptidase activity"/>
    <property type="evidence" value="ECO:0007669"/>
    <property type="project" value="UniProtKB-KW"/>
</dbReference>
<keyword evidence="2" id="KW-0645">Protease</keyword>
<evidence type="ECO:0000256" key="1">
    <source>
        <dbReference type="SAM" id="SignalP"/>
    </source>
</evidence>
<accession>H6KZM2</accession>
<protein>
    <submittedName>
        <fullName evidence="2">Metalloprotease</fullName>
    </submittedName>
</protein>
<dbReference type="KEGG" id="sgn:SGRA_3070"/>
<dbReference type="EMBL" id="CP002831">
    <property type="protein sequence ID" value="AFC25798.1"/>
    <property type="molecule type" value="Genomic_DNA"/>
</dbReference>
<keyword evidence="2" id="KW-0378">Hydrolase</keyword>